<proteinExistence type="predicted"/>
<evidence type="ECO:0000256" key="1">
    <source>
        <dbReference type="SAM" id="MobiDB-lite"/>
    </source>
</evidence>
<evidence type="ECO:0000313" key="2">
    <source>
        <dbReference type="EMBL" id="CAH1792593.1"/>
    </source>
</evidence>
<sequence>MGRTERTQRLRVVQSRQDITPPRKRIVINNLQNLFQSTSTNNSCYSNTNGCHSNMQGSGNSNKLRTIFIVKCPTSKNKNTCKSVDISSTMTTATATVTSSSHEHVTTNPAADSNKEISYTRKRKANSQGSSQPYKRTLTDSAKTQDH</sequence>
<organism evidence="2 3">
    <name type="scientific">Owenia fusiformis</name>
    <name type="common">Polychaete worm</name>
    <dbReference type="NCBI Taxonomy" id="6347"/>
    <lineage>
        <taxon>Eukaryota</taxon>
        <taxon>Metazoa</taxon>
        <taxon>Spiralia</taxon>
        <taxon>Lophotrochozoa</taxon>
        <taxon>Annelida</taxon>
        <taxon>Polychaeta</taxon>
        <taxon>Sedentaria</taxon>
        <taxon>Canalipalpata</taxon>
        <taxon>Sabellida</taxon>
        <taxon>Oweniida</taxon>
        <taxon>Oweniidae</taxon>
        <taxon>Owenia</taxon>
    </lineage>
</organism>
<name>A0A8S4PED0_OWEFU</name>
<comment type="caution">
    <text evidence="2">The sequence shown here is derived from an EMBL/GenBank/DDBJ whole genome shotgun (WGS) entry which is preliminary data.</text>
</comment>
<feature type="compositionally biased region" description="Polar residues" evidence="1">
    <location>
        <begin position="126"/>
        <end position="147"/>
    </location>
</feature>
<reference evidence="2" key="1">
    <citation type="submission" date="2022-03" db="EMBL/GenBank/DDBJ databases">
        <authorList>
            <person name="Martin C."/>
        </authorList>
    </citation>
    <scope>NUCLEOTIDE SEQUENCE</scope>
</reference>
<protein>
    <submittedName>
        <fullName evidence="2">Uncharacterized protein</fullName>
    </submittedName>
</protein>
<gene>
    <name evidence="2" type="ORF">OFUS_LOCUS17539</name>
</gene>
<accession>A0A8S4PED0</accession>
<dbReference type="Proteomes" id="UP000749559">
    <property type="component" value="Unassembled WGS sequence"/>
</dbReference>
<dbReference type="EMBL" id="CAIIXF020000008">
    <property type="protein sequence ID" value="CAH1792593.1"/>
    <property type="molecule type" value="Genomic_DNA"/>
</dbReference>
<feature type="region of interest" description="Disordered" evidence="1">
    <location>
        <begin position="92"/>
        <end position="147"/>
    </location>
</feature>
<keyword evidence="3" id="KW-1185">Reference proteome</keyword>
<evidence type="ECO:0000313" key="3">
    <source>
        <dbReference type="Proteomes" id="UP000749559"/>
    </source>
</evidence>
<feature type="non-terminal residue" evidence="2">
    <location>
        <position position="147"/>
    </location>
</feature>
<dbReference type="AlphaFoldDB" id="A0A8S4PED0"/>